<evidence type="ECO:0000313" key="1">
    <source>
        <dbReference type="EMBL" id="TQK76168.1"/>
    </source>
</evidence>
<evidence type="ECO:0000313" key="2">
    <source>
        <dbReference type="Proteomes" id="UP000316181"/>
    </source>
</evidence>
<proteinExistence type="predicted"/>
<protein>
    <submittedName>
        <fullName evidence="1">Putative esterase</fullName>
    </submittedName>
</protein>
<dbReference type="Proteomes" id="UP000316181">
    <property type="component" value="Unassembled WGS sequence"/>
</dbReference>
<organism evidence="1 2">
    <name type="scientific">Rarobacter incanus</name>
    <dbReference type="NCBI Taxonomy" id="153494"/>
    <lineage>
        <taxon>Bacteria</taxon>
        <taxon>Bacillati</taxon>
        <taxon>Actinomycetota</taxon>
        <taxon>Actinomycetes</taxon>
        <taxon>Micrococcales</taxon>
        <taxon>Rarobacteraceae</taxon>
        <taxon>Rarobacter</taxon>
    </lineage>
</organism>
<dbReference type="SUPFAM" id="SSF53474">
    <property type="entry name" value="alpha/beta-Hydrolases"/>
    <property type="match status" value="1"/>
</dbReference>
<dbReference type="InterPro" id="IPR029058">
    <property type="entry name" value="AB_hydrolase_fold"/>
</dbReference>
<dbReference type="EMBL" id="VFNV01000001">
    <property type="protein sequence ID" value="TQK76168.1"/>
    <property type="molecule type" value="Genomic_DNA"/>
</dbReference>
<dbReference type="InterPro" id="IPR050583">
    <property type="entry name" value="Mycobacterial_A85_antigen"/>
</dbReference>
<accession>A0A542SNM8</accession>
<dbReference type="RefSeq" id="WP_170207860.1">
    <property type="nucleotide sequence ID" value="NZ_BAAATB010000002.1"/>
</dbReference>
<dbReference type="PANTHER" id="PTHR48098">
    <property type="entry name" value="ENTEROCHELIN ESTERASE-RELATED"/>
    <property type="match status" value="1"/>
</dbReference>
<comment type="caution">
    <text evidence="1">The sequence shown here is derived from an EMBL/GenBank/DDBJ whole genome shotgun (WGS) entry which is preliminary data.</text>
</comment>
<name>A0A542SNM8_9MICO</name>
<keyword evidence="2" id="KW-1185">Reference proteome</keyword>
<dbReference type="AlphaFoldDB" id="A0A542SNM8"/>
<dbReference type="Pfam" id="PF00756">
    <property type="entry name" value="Esterase"/>
    <property type="match status" value="1"/>
</dbReference>
<dbReference type="PANTHER" id="PTHR48098:SF3">
    <property type="entry name" value="IRON(III) ENTEROBACTIN ESTERASE"/>
    <property type="match status" value="1"/>
</dbReference>
<dbReference type="Gene3D" id="3.40.50.1820">
    <property type="entry name" value="alpha/beta hydrolase"/>
    <property type="match status" value="1"/>
</dbReference>
<reference evidence="1 2" key="1">
    <citation type="submission" date="2019-06" db="EMBL/GenBank/DDBJ databases">
        <title>Sequencing the genomes of 1000 actinobacteria strains.</title>
        <authorList>
            <person name="Klenk H.-P."/>
        </authorList>
    </citation>
    <scope>NUCLEOTIDE SEQUENCE [LARGE SCALE GENOMIC DNA]</scope>
    <source>
        <strain evidence="1 2">DSM 10596</strain>
    </source>
</reference>
<sequence length="203" mass="21683">MRLPGGQTGWWHVSGELQPNAPLIVALDGETWAPVLPGVIDAMVGAKVLPACVLVLVPAGDRSNRWRHLGSPDAARYIADTLIAWARLADPRITTDPARTVVAGQSLGGLTALRVWESGAASAVAQSSSLWMEPAVKPPATNATHLYAEVGEREWVLAPLHRQTVARYPGVMYHEFDGGHDDACWRGGIARGLAQVIDRTSSA</sequence>
<gene>
    <name evidence="1" type="ORF">FB389_0827</name>
</gene>
<dbReference type="InterPro" id="IPR000801">
    <property type="entry name" value="Esterase-like"/>
</dbReference>